<gene>
    <name evidence="1" type="ORF">O181_076540</name>
</gene>
<evidence type="ECO:0008006" key="3">
    <source>
        <dbReference type="Google" id="ProtNLM"/>
    </source>
</evidence>
<accession>A0A9Q3FGF5</accession>
<organism evidence="1 2">
    <name type="scientific">Austropuccinia psidii MF-1</name>
    <dbReference type="NCBI Taxonomy" id="1389203"/>
    <lineage>
        <taxon>Eukaryota</taxon>
        <taxon>Fungi</taxon>
        <taxon>Dikarya</taxon>
        <taxon>Basidiomycota</taxon>
        <taxon>Pucciniomycotina</taxon>
        <taxon>Pucciniomycetes</taxon>
        <taxon>Pucciniales</taxon>
        <taxon>Sphaerophragmiaceae</taxon>
        <taxon>Austropuccinia</taxon>
    </lineage>
</organism>
<evidence type="ECO:0000313" key="1">
    <source>
        <dbReference type="EMBL" id="MBW0536825.1"/>
    </source>
</evidence>
<dbReference type="AlphaFoldDB" id="A0A9Q3FGF5"/>
<keyword evidence="2" id="KW-1185">Reference proteome</keyword>
<comment type="caution">
    <text evidence="1">The sequence shown here is derived from an EMBL/GenBank/DDBJ whole genome shotgun (WGS) entry which is preliminary data.</text>
</comment>
<name>A0A9Q3FGF5_9BASI</name>
<dbReference type="OrthoDB" id="8034633at2759"/>
<dbReference type="EMBL" id="AVOT02041477">
    <property type="protein sequence ID" value="MBW0536825.1"/>
    <property type="molecule type" value="Genomic_DNA"/>
</dbReference>
<dbReference type="Proteomes" id="UP000765509">
    <property type="component" value="Unassembled WGS sequence"/>
</dbReference>
<proteinExistence type="predicted"/>
<sequence>MPKIDEIHFVKSSIGVELGKFDAKLNKIILDMSELKRNDKKYTEWYQLTNVKLDSITNTCDIIEIKCQVQNDEMEDLSILSINDQLRVLKDHVLEITENTHQFATHLAKSDSERQKLKDEIIANVEQIHKNYESHMPRHSTPLIEEKPSVKGSLTPFLGENEISAKEIPKLEEWPTFFGQGEYNHIEFITTMDMLQEDFHIPDEIIVGKLHSLVTRTAKKWYYKMRQDHGKHDCSWWKSEVIKKWANNSWRFKMENAFESAIFNSEKDKPLTWFLKQKDRLSTLHPDMSDTMINMKILRKRGGELEHAIKCRCVEACSTED</sequence>
<protein>
    <recommendedName>
        <fullName evidence="3">Retrotransposon gag domain-containing protein</fullName>
    </recommendedName>
</protein>
<reference evidence="1" key="1">
    <citation type="submission" date="2021-03" db="EMBL/GenBank/DDBJ databases">
        <title>Draft genome sequence of rust myrtle Austropuccinia psidii MF-1, a brazilian biotype.</title>
        <authorList>
            <person name="Quecine M.C."/>
            <person name="Pachon D.M.R."/>
            <person name="Bonatelli M.L."/>
            <person name="Correr F.H."/>
            <person name="Franceschini L.M."/>
            <person name="Leite T.F."/>
            <person name="Margarido G.R.A."/>
            <person name="Almeida C.A."/>
            <person name="Ferrarezi J.A."/>
            <person name="Labate C.A."/>
        </authorList>
    </citation>
    <scope>NUCLEOTIDE SEQUENCE</scope>
    <source>
        <strain evidence="1">MF-1</strain>
    </source>
</reference>
<evidence type="ECO:0000313" key="2">
    <source>
        <dbReference type="Proteomes" id="UP000765509"/>
    </source>
</evidence>